<evidence type="ECO:0000313" key="2">
    <source>
        <dbReference type="EMBL" id="GFR98889.1"/>
    </source>
</evidence>
<name>A0AAV4HMG0_9GAST</name>
<evidence type="ECO:0000259" key="1">
    <source>
        <dbReference type="Pfam" id="PF20700"/>
    </source>
</evidence>
<proteinExistence type="predicted"/>
<protein>
    <recommendedName>
        <fullName evidence="1">Mutator-like transposase domain-containing protein</fullName>
    </recommendedName>
</protein>
<organism evidence="2 3">
    <name type="scientific">Elysia marginata</name>
    <dbReference type="NCBI Taxonomy" id="1093978"/>
    <lineage>
        <taxon>Eukaryota</taxon>
        <taxon>Metazoa</taxon>
        <taxon>Spiralia</taxon>
        <taxon>Lophotrochozoa</taxon>
        <taxon>Mollusca</taxon>
        <taxon>Gastropoda</taxon>
        <taxon>Heterobranchia</taxon>
        <taxon>Euthyneura</taxon>
        <taxon>Panpulmonata</taxon>
        <taxon>Sacoglossa</taxon>
        <taxon>Placobranchoidea</taxon>
        <taxon>Plakobranchidae</taxon>
        <taxon>Elysia</taxon>
    </lineage>
</organism>
<reference evidence="2 3" key="1">
    <citation type="journal article" date="2021" name="Elife">
        <title>Chloroplast acquisition without the gene transfer in kleptoplastic sea slugs, Plakobranchus ocellatus.</title>
        <authorList>
            <person name="Maeda T."/>
            <person name="Takahashi S."/>
            <person name="Yoshida T."/>
            <person name="Shimamura S."/>
            <person name="Takaki Y."/>
            <person name="Nagai Y."/>
            <person name="Toyoda A."/>
            <person name="Suzuki Y."/>
            <person name="Arimoto A."/>
            <person name="Ishii H."/>
            <person name="Satoh N."/>
            <person name="Nishiyama T."/>
            <person name="Hasebe M."/>
            <person name="Maruyama T."/>
            <person name="Minagawa J."/>
            <person name="Obokata J."/>
            <person name="Shigenobu S."/>
        </authorList>
    </citation>
    <scope>NUCLEOTIDE SEQUENCE [LARGE SCALE GENOMIC DNA]</scope>
</reference>
<evidence type="ECO:0000313" key="3">
    <source>
        <dbReference type="Proteomes" id="UP000762676"/>
    </source>
</evidence>
<accession>A0AAV4HMG0</accession>
<dbReference type="InterPro" id="IPR049012">
    <property type="entry name" value="Mutator_transp_dom"/>
</dbReference>
<comment type="caution">
    <text evidence="2">The sequence shown here is derived from an EMBL/GenBank/DDBJ whole genome shotgun (WGS) entry which is preliminary data.</text>
</comment>
<dbReference type="Pfam" id="PF20700">
    <property type="entry name" value="Mutator"/>
    <property type="match status" value="1"/>
</dbReference>
<dbReference type="Proteomes" id="UP000762676">
    <property type="component" value="Unassembled WGS sequence"/>
</dbReference>
<gene>
    <name evidence="2" type="ORF">ElyMa_001030800</name>
</gene>
<dbReference type="AlphaFoldDB" id="A0AAV4HMG0"/>
<feature type="domain" description="Mutator-like transposase" evidence="1">
    <location>
        <begin position="4"/>
        <end position="83"/>
    </location>
</feature>
<sequence length="147" mass="16733">MDTALRNLVSDCSKRRITLGGNGYGRLTQNAIRKLSICYVRAIRKHNNVEDMKKAILAEMYHCFSTEKRPMHHLCPTGTGSWCFYNAVIAQNKMPGKHIKCIQTPLNYKLLANHIKPVYRRLADPKLLARCLKGAKQKANESLHAKI</sequence>
<keyword evidence="3" id="KW-1185">Reference proteome</keyword>
<dbReference type="EMBL" id="BMAT01002094">
    <property type="protein sequence ID" value="GFR98889.1"/>
    <property type="molecule type" value="Genomic_DNA"/>
</dbReference>